<dbReference type="Pfam" id="PF14030">
    <property type="entry name" value="DUF4245"/>
    <property type="match status" value="1"/>
</dbReference>
<dbReference type="AlphaFoldDB" id="A0A4R7G5F6"/>
<evidence type="ECO:0000313" key="3">
    <source>
        <dbReference type="Proteomes" id="UP000294506"/>
    </source>
</evidence>
<keyword evidence="1" id="KW-1133">Transmembrane helix</keyword>
<dbReference type="RefSeq" id="WP_036476838.1">
    <property type="nucleotide sequence ID" value="NZ_SOAN01000003.1"/>
</dbReference>
<dbReference type="InterPro" id="IPR025339">
    <property type="entry name" value="DUF4245"/>
</dbReference>
<gene>
    <name evidence="2" type="ORF">EV640_103150</name>
</gene>
<protein>
    <submittedName>
        <fullName evidence="2">Uncharacterized protein DUF4245</fullName>
    </submittedName>
</protein>
<evidence type="ECO:0000313" key="2">
    <source>
        <dbReference type="EMBL" id="TDS86460.1"/>
    </source>
</evidence>
<feature type="transmembrane region" description="Helical" evidence="1">
    <location>
        <begin position="24"/>
        <end position="44"/>
    </location>
</feature>
<accession>A0A4R7G5F6</accession>
<dbReference type="EMBL" id="SOAN01000003">
    <property type="protein sequence ID" value="TDS86460.1"/>
    <property type="molecule type" value="Genomic_DNA"/>
</dbReference>
<comment type="caution">
    <text evidence="2">The sequence shown here is derived from an EMBL/GenBank/DDBJ whole genome shotgun (WGS) entry which is preliminary data.</text>
</comment>
<organism evidence="2 3">
    <name type="scientific">Nesterenkonia aurantiaca</name>
    <dbReference type="NCBI Taxonomy" id="1436010"/>
    <lineage>
        <taxon>Bacteria</taxon>
        <taxon>Bacillati</taxon>
        <taxon>Actinomycetota</taxon>
        <taxon>Actinomycetes</taxon>
        <taxon>Micrococcales</taxon>
        <taxon>Micrococcaceae</taxon>
        <taxon>Nesterenkonia</taxon>
    </lineage>
</organism>
<evidence type="ECO:0000256" key="1">
    <source>
        <dbReference type="SAM" id="Phobius"/>
    </source>
</evidence>
<keyword evidence="1" id="KW-0812">Transmembrane</keyword>
<keyword evidence="1" id="KW-0472">Membrane</keyword>
<keyword evidence="3" id="KW-1185">Reference proteome</keyword>
<name>A0A4R7G5F6_9MICC</name>
<sequence>MTEPEEAPTPQLTQSQAKRLRQPLIGVVITVAITLLAVFAVTGLRPERDVAFTPDVDVAEAAGWTSDVADFTAISPEVPEGWTANYARWENRVELGVTAWEVGYSVDEESFLSFAQTDEPNPAWVNDATRQLGPTGEETIEGLTFEVREDDQWKYYVLEAEENPIDGTAIVLGGDATAEQFETFLAAVATSIDVEVETEDDNGGSTG</sequence>
<dbReference type="Proteomes" id="UP000294506">
    <property type="component" value="Unassembled WGS sequence"/>
</dbReference>
<proteinExistence type="predicted"/>
<reference evidence="2 3" key="1">
    <citation type="submission" date="2019-03" db="EMBL/GenBank/DDBJ databases">
        <title>Genomic Encyclopedia of Type Strains, Phase III (KMG-III): the genomes of soil and plant-associated and newly described type strains.</title>
        <authorList>
            <person name="Whitman W."/>
        </authorList>
    </citation>
    <scope>NUCLEOTIDE SEQUENCE [LARGE SCALE GENOMIC DNA]</scope>
    <source>
        <strain evidence="2 3">DSM 27373</strain>
    </source>
</reference>